<reference evidence="3 4" key="1">
    <citation type="submission" date="2018-05" db="EMBL/GenBank/DDBJ databases">
        <title>Genome sequencing and assembly of the regulated plant pathogen Lachnellula willkommii and related sister species for the development of diagnostic species identification markers.</title>
        <authorList>
            <person name="Giroux E."/>
            <person name="Bilodeau G."/>
        </authorList>
    </citation>
    <scope>NUCLEOTIDE SEQUENCE [LARGE SCALE GENOMIC DNA]</scope>
    <source>
        <strain evidence="3 4">CBS 185.66</strain>
    </source>
</reference>
<name>A0A8H8QWN7_9HELO</name>
<keyword evidence="4" id="KW-1185">Reference proteome</keyword>
<evidence type="ECO:0000313" key="4">
    <source>
        <dbReference type="Proteomes" id="UP000431533"/>
    </source>
</evidence>
<dbReference type="GeneID" id="41987289"/>
<keyword evidence="2" id="KW-1133">Transmembrane helix</keyword>
<gene>
    <name evidence="3" type="ORF">LHYA1_G007091</name>
</gene>
<dbReference type="EMBL" id="QGMH01000148">
    <property type="protein sequence ID" value="TVY24063.1"/>
    <property type="molecule type" value="Genomic_DNA"/>
</dbReference>
<feature type="transmembrane region" description="Helical" evidence="2">
    <location>
        <begin position="151"/>
        <end position="175"/>
    </location>
</feature>
<keyword evidence="2" id="KW-0472">Membrane</keyword>
<organism evidence="3 4">
    <name type="scientific">Lachnellula hyalina</name>
    <dbReference type="NCBI Taxonomy" id="1316788"/>
    <lineage>
        <taxon>Eukaryota</taxon>
        <taxon>Fungi</taxon>
        <taxon>Dikarya</taxon>
        <taxon>Ascomycota</taxon>
        <taxon>Pezizomycotina</taxon>
        <taxon>Leotiomycetes</taxon>
        <taxon>Helotiales</taxon>
        <taxon>Lachnaceae</taxon>
        <taxon>Lachnellula</taxon>
    </lineage>
</organism>
<protein>
    <submittedName>
        <fullName evidence="3">Uncharacterized protein</fullName>
    </submittedName>
</protein>
<feature type="transmembrane region" description="Helical" evidence="2">
    <location>
        <begin position="109"/>
        <end position="130"/>
    </location>
</feature>
<dbReference type="OrthoDB" id="5322539at2759"/>
<dbReference type="PANTHER" id="PTHR35041">
    <property type="entry name" value="MEDIATOR OF RNA POLYMERASE II TRANSCRIPTION SUBUNIT 1"/>
    <property type="match status" value="1"/>
</dbReference>
<feature type="region of interest" description="Disordered" evidence="1">
    <location>
        <begin position="1"/>
        <end position="40"/>
    </location>
</feature>
<feature type="transmembrane region" description="Helical" evidence="2">
    <location>
        <begin position="571"/>
        <end position="596"/>
    </location>
</feature>
<dbReference type="RefSeq" id="XP_031002851.1">
    <property type="nucleotide sequence ID" value="XM_031152023.1"/>
</dbReference>
<dbReference type="Proteomes" id="UP000431533">
    <property type="component" value="Unassembled WGS sequence"/>
</dbReference>
<dbReference type="AlphaFoldDB" id="A0A8H8QWN7"/>
<evidence type="ECO:0000313" key="3">
    <source>
        <dbReference type="EMBL" id="TVY24063.1"/>
    </source>
</evidence>
<accession>A0A8H8QWN7</accession>
<sequence length="684" mass="73080">MSGIPPRNRMPSSTASTMDPMASSTESTFNTSPTVISGPSPKEPAFISSKWGIGWKTPAVMLASYVLAVGIAVGHLLFFQHIDGKEADGAHQIVSQSYVSTASNILANAFGYALRSALAIAFAQYLWRLFRVSALKVSTIEDLFLVRANPLLLLKGAVLRATPFLCSSVLLMWALQVAIGFPPGAITVVTRQKISYNITNIPSYNASFMGNGSGTDAETYALITLAPDTDTDAGFITGAFNEGKNGNLINRLARQVLISGEALPMTSPCGLNCSYMTVFEAPWFNCSNLSTTYAISSNLVPAASQIFISQWYSPSSSSMPLTHPGYNGTHTQALLNTSTLAIMSVNYTTDPILGPQLNSAVIRQDNLTCTPGRARYTINNTYENNVHSRKVVSAVPVDILTNLALRTHDNVVIVPGFNADHGTGYGTRPANWSAAALAYYRDNNMMAIFSSMASWLDGHFDAVLQGYGLPHVGNISTAPHWQDVVSTQYSGVSVSAGANGTIADSTRLNAIFGTFSASGVLTPQFSVSQEVLNDYMLNMTTSIMVAYGMWSTTANATISTPINVYSFSRPLMLLIPYFLSLALAVPFILMGALALVMNGVSAIDGGFMQTITTSTGSAVLDRAAAGGCLGGEESVPKELKDLKVRFGEFIGRQESGRIRRAGFGVETEVTALEKGALYGIARWI</sequence>
<keyword evidence="2" id="KW-0812">Transmembrane</keyword>
<evidence type="ECO:0000256" key="2">
    <source>
        <dbReference type="SAM" id="Phobius"/>
    </source>
</evidence>
<feature type="compositionally biased region" description="Polar residues" evidence="1">
    <location>
        <begin position="10"/>
        <end position="37"/>
    </location>
</feature>
<proteinExistence type="predicted"/>
<comment type="caution">
    <text evidence="3">The sequence shown here is derived from an EMBL/GenBank/DDBJ whole genome shotgun (WGS) entry which is preliminary data.</text>
</comment>
<dbReference type="PANTHER" id="PTHR35041:SF6">
    <property type="entry name" value="FORMYLMETHIONINE DEFORMYLASE-LIKE PROTEIN-RELATED"/>
    <property type="match status" value="1"/>
</dbReference>
<evidence type="ECO:0000256" key="1">
    <source>
        <dbReference type="SAM" id="MobiDB-lite"/>
    </source>
</evidence>
<feature type="transmembrane region" description="Helical" evidence="2">
    <location>
        <begin position="59"/>
        <end position="79"/>
    </location>
</feature>